<dbReference type="EMBL" id="GL833120">
    <property type="protein sequence ID" value="EGB13099.1"/>
    <property type="molecule type" value="Genomic_DNA"/>
</dbReference>
<dbReference type="PANTHER" id="PTHR48070:SF6">
    <property type="entry name" value="ESTERASE OVCA2"/>
    <property type="match status" value="1"/>
</dbReference>
<dbReference type="GO" id="GO:0005737">
    <property type="term" value="C:cytoplasm"/>
    <property type="evidence" value="ECO:0007669"/>
    <property type="project" value="TreeGrafter"/>
</dbReference>
<dbReference type="Proteomes" id="UP000002729">
    <property type="component" value="Unassembled WGS sequence"/>
</dbReference>
<dbReference type="GO" id="GO:0005634">
    <property type="term" value="C:nucleus"/>
    <property type="evidence" value="ECO:0007669"/>
    <property type="project" value="TreeGrafter"/>
</dbReference>
<dbReference type="PANTHER" id="PTHR48070">
    <property type="entry name" value="ESTERASE OVCA2"/>
    <property type="match status" value="1"/>
</dbReference>
<name>F0XVQ9_AURAN</name>
<gene>
    <name evidence="4" type="ORF">AURANDRAFT_18387</name>
</gene>
<evidence type="ECO:0000256" key="2">
    <source>
        <dbReference type="SAM" id="MobiDB-lite"/>
    </source>
</evidence>
<proteinExistence type="predicted"/>
<dbReference type="InterPro" id="IPR050593">
    <property type="entry name" value="LovG"/>
</dbReference>
<keyword evidence="5" id="KW-1185">Reference proteome</keyword>
<dbReference type="GO" id="GO:0016787">
    <property type="term" value="F:hydrolase activity"/>
    <property type="evidence" value="ECO:0007669"/>
    <property type="project" value="UniProtKB-KW"/>
</dbReference>
<dbReference type="InParanoid" id="F0XVQ9"/>
<keyword evidence="1" id="KW-0378">Hydrolase</keyword>
<dbReference type="Pfam" id="PF03959">
    <property type="entry name" value="FSH1"/>
    <property type="match status" value="1"/>
</dbReference>
<dbReference type="InterPro" id="IPR029058">
    <property type="entry name" value="AB_hydrolase_fold"/>
</dbReference>
<dbReference type="Gene3D" id="3.40.50.1820">
    <property type="entry name" value="alpha/beta hydrolase"/>
    <property type="match status" value="1"/>
</dbReference>
<dbReference type="AlphaFoldDB" id="F0XVQ9"/>
<dbReference type="OrthoDB" id="414698at2759"/>
<dbReference type="SUPFAM" id="SSF53474">
    <property type="entry name" value="alpha/beta-Hydrolases"/>
    <property type="match status" value="1"/>
</dbReference>
<dbReference type="OMA" id="EEPRGWW"/>
<protein>
    <recommendedName>
        <fullName evidence="3">Serine hydrolase domain-containing protein</fullName>
    </recommendedName>
</protein>
<dbReference type="eggNOG" id="KOG2551">
    <property type="taxonomic scope" value="Eukaryota"/>
</dbReference>
<evidence type="ECO:0000259" key="3">
    <source>
        <dbReference type="Pfam" id="PF03959"/>
    </source>
</evidence>
<sequence>MSSLSASAEAGASAEAANIGNTTTPKTSAPKPTTPKKLRLLCLHGYAQNANFFSSRTGAVRKGIKALADVHYLDAPHAATGAFLGDIDADARGAPLGWWNTRDAERPALSGAYVGLDESVARVKRCVADDGPFDGVLGFSQGATLAALLCLSEPGLFGFALLFAGFVPRDAIVRAPFDAAAAAPNATPTFHCLGASDASVPPDVARSLASCFASPAVFEHAGGHVVPGNAPLRNAVKDFLRARQ</sequence>
<dbReference type="InterPro" id="IPR005645">
    <property type="entry name" value="FSH-like_dom"/>
</dbReference>
<evidence type="ECO:0000256" key="1">
    <source>
        <dbReference type="ARBA" id="ARBA00022801"/>
    </source>
</evidence>
<dbReference type="KEGG" id="aaf:AURANDRAFT_18387"/>
<organism evidence="5">
    <name type="scientific">Aureococcus anophagefferens</name>
    <name type="common">Harmful bloom alga</name>
    <dbReference type="NCBI Taxonomy" id="44056"/>
    <lineage>
        <taxon>Eukaryota</taxon>
        <taxon>Sar</taxon>
        <taxon>Stramenopiles</taxon>
        <taxon>Ochrophyta</taxon>
        <taxon>Pelagophyceae</taxon>
        <taxon>Pelagomonadales</taxon>
        <taxon>Pelagomonadaceae</taxon>
        <taxon>Aureococcus</taxon>
    </lineage>
</organism>
<dbReference type="GeneID" id="20218979"/>
<accession>F0XVQ9</accession>
<feature type="compositionally biased region" description="Low complexity" evidence="2">
    <location>
        <begin position="13"/>
        <end position="31"/>
    </location>
</feature>
<feature type="region of interest" description="Disordered" evidence="2">
    <location>
        <begin position="13"/>
        <end position="34"/>
    </location>
</feature>
<feature type="domain" description="Serine hydrolase" evidence="3">
    <location>
        <begin position="36"/>
        <end position="235"/>
    </location>
</feature>
<reference evidence="4 5" key="1">
    <citation type="journal article" date="2011" name="Proc. Natl. Acad. Sci. U.S.A.">
        <title>Niche of harmful alga Aureococcus anophagefferens revealed through ecogenomics.</title>
        <authorList>
            <person name="Gobler C.J."/>
            <person name="Berry D.L."/>
            <person name="Dyhrman S.T."/>
            <person name="Wilhelm S.W."/>
            <person name="Salamov A."/>
            <person name="Lobanov A.V."/>
            <person name="Zhang Y."/>
            <person name="Collier J.L."/>
            <person name="Wurch L.L."/>
            <person name="Kustka A.B."/>
            <person name="Dill B.D."/>
            <person name="Shah M."/>
            <person name="VerBerkmoes N.C."/>
            <person name="Kuo A."/>
            <person name="Terry A."/>
            <person name="Pangilinan J."/>
            <person name="Lindquist E.A."/>
            <person name="Lucas S."/>
            <person name="Paulsen I.T."/>
            <person name="Hattenrath-Lehmann T.K."/>
            <person name="Talmage S.C."/>
            <person name="Walker E.A."/>
            <person name="Koch F."/>
            <person name="Burson A.M."/>
            <person name="Marcoval M.A."/>
            <person name="Tang Y.Z."/>
            <person name="Lecleir G.R."/>
            <person name="Coyne K.J."/>
            <person name="Berg G.M."/>
            <person name="Bertrand E.M."/>
            <person name="Saito M.A."/>
            <person name="Gladyshev V.N."/>
            <person name="Grigoriev I.V."/>
        </authorList>
    </citation>
    <scope>NUCLEOTIDE SEQUENCE [LARGE SCALE GENOMIC DNA]</scope>
    <source>
        <strain evidence="5">CCMP 1984</strain>
    </source>
</reference>
<evidence type="ECO:0000313" key="5">
    <source>
        <dbReference type="Proteomes" id="UP000002729"/>
    </source>
</evidence>
<evidence type="ECO:0000313" key="4">
    <source>
        <dbReference type="EMBL" id="EGB13099.1"/>
    </source>
</evidence>
<dbReference type="RefSeq" id="XP_009032698.1">
    <property type="nucleotide sequence ID" value="XM_009034450.1"/>
</dbReference>